<dbReference type="GO" id="GO:0006629">
    <property type="term" value="P:lipid metabolic process"/>
    <property type="evidence" value="ECO:0007669"/>
    <property type="project" value="InterPro"/>
</dbReference>
<feature type="domain" description="Calcineurin-like phosphoesterase" evidence="12">
    <location>
        <begin position="7"/>
        <end position="232"/>
    </location>
</feature>
<dbReference type="CDD" id="cd00844">
    <property type="entry name" value="MPP_Dbr1_N"/>
    <property type="match status" value="1"/>
</dbReference>
<evidence type="ECO:0000313" key="15">
    <source>
        <dbReference type="Proteomes" id="UP001216638"/>
    </source>
</evidence>
<evidence type="ECO:0000256" key="10">
    <source>
        <dbReference type="ARBA" id="ARBA00023211"/>
    </source>
</evidence>
<keyword evidence="15" id="KW-1185">Reference proteome</keyword>
<evidence type="ECO:0000313" key="14">
    <source>
        <dbReference type="EMBL" id="WFC94861.1"/>
    </source>
</evidence>
<evidence type="ECO:0000256" key="2">
    <source>
        <dbReference type="ARBA" id="ARBA00001947"/>
    </source>
</evidence>
<evidence type="ECO:0000256" key="5">
    <source>
        <dbReference type="ARBA" id="ARBA00022664"/>
    </source>
</evidence>
<dbReference type="AlphaFoldDB" id="A0AAF0IPE3"/>
<dbReference type="Pfam" id="PF00149">
    <property type="entry name" value="Metallophos"/>
    <property type="match status" value="1"/>
</dbReference>
<feature type="region of interest" description="Disordered" evidence="11">
    <location>
        <begin position="325"/>
        <end position="346"/>
    </location>
</feature>
<feature type="compositionally biased region" description="Basic and acidic residues" evidence="11">
    <location>
        <begin position="325"/>
        <end position="342"/>
    </location>
</feature>
<sequence length="734" mass="83117">MLGGKHIAVEGCSHGELDAIYDQILAKEKETSQRVDLLLLCGDVQAARNDADLHSLAVPVKYRRLGDFHRYYAEERMAPILTIVIGGNHEASNYLWELYFGGWLAPNIYYLGAAGCVKVGGLVIAGASGIYKANDYTKGHYERQPYSPGDLRSVYHTRQFEIGKLRFLHRPDIFLSHDWPNTIEQYGEVYDLIRRKPFFRQEIQSSSLGSPPLQSVLMTLHPRYWFSAHLHVRYAAKILFNGPTPSKVPTATSLPPVAQQAVADEPNPEALEIDDDFDEAPIHVKQEDPPSTAAEADTTEFLALSKCSSRLDFLEYIDVTTSHDTELTAESDPKVDDQDKVPRYSSRQEQVVDSNELFQYKVPDLTVRDLLSSIPKHCFERSTFRSSLYLLGDVVQIVMLAYAASWIDTLSTYAHFSTSFASEETIQRSIRWILWGVYGFYQGLVFTGVWVIAHECGHQAYSPSKTINNAVGWVLHSALLVPYHSWRISHARHHAGTGHMTRDEVFVPRTREDRGMLPLRPAGCDVPSQETFGEWLAETLEDVPLYNFVELRHRNQIIMSDVGIALMLGALFAWGHFSSGGWKEVAQYYLVPYLWTNNWLVMITYLQHTDPLLPHYDASTWNFARGALCTIDRNWLGPVGPYLFHGISETHVLHHVCSKIPHYHAWEASEALQKRIGVHYMKSDENVLVSLWKTIRSCRFVKNEPVAFYHNANGVPKGVAVFPQVEDSGVAFSS</sequence>
<dbReference type="Gene3D" id="3.60.21.10">
    <property type="match status" value="1"/>
</dbReference>
<keyword evidence="5" id="KW-0507">mRNA processing</keyword>
<keyword evidence="6" id="KW-0479">Metal-binding</keyword>
<evidence type="ECO:0008006" key="16">
    <source>
        <dbReference type="Google" id="ProtNLM"/>
    </source>
</evidence>
<dbReference type="InterPro" id="IPR005804">
    <property type="entry name" value="FA_desaturase_dom"/>
</dbReference>
<feature type="domain" description="Fatty acid desaturase" evidence="13">
    <location>
        <begin position="432"/>
        <end position="677"/>
    </location>
</feature>
<evidence type="ECO:0000259" key="12">
    <source>
        <dbReference type="Pfam" id="PF00149"/>
    </source>
</evidence>
<organism evidence="14 15">
    <name type="scientific">Malassezia brasiliensis</name>
    <dbReference type="NCBI Taxonomy" id="1821822"/>
    <lineage>
        <taxon>Eukaryota</taxon>
        <taxon>Fungi</taxon>
        <taxon>Dikarya</taxon>
        <taxon>Basidiomycota</taxon>
        <taxon>Ustilaginomycotina</taxon>
        <taxon>Malasseziomycetes</taxon>
        <taxon>Malasseziales</taxon>
        <taxon>Malasseziaceae</taxon>
        <taxon>Malassezia</taxon>
    </lineage>
</organism>
<comment type="cofactor">
    <cofactor evidence="2">
        <name>Zn(2+)</name>
        <dbReference type="ChEBI" id="CHEBI:29105"/>
    </cofactor>
</comment>
<evidence type="ECO:0000256" key="4">
    <source>
        <dbReference type="ARBA" id="ARBA00006045"/>
    </source>
</evidence>
<dbReference type="SUPFAM" id="SSF56300">
    <property type="entry name" value="Metallo-dependent phosphatases"/>
    <property type="match status" value="1"/>
</dbReference>
<comment type="cofactor">
    <cofactor evidence="3">
        <name>Fe(2+)</name>
        <dbReference type="ChEBI" id="CHEBI:29033"/>
    </cofactor>
</comment>
<evidence type="ECO:0000256" key="8">
    <source>
        <dbReference type="ARBA" id="ARBA00022833"/>
    </source>
</evidence>
<gene>
    <name evidence="14" type="ORF">MBRA1_001499</name>
</gene>
<keyword evidence="8" id="KW-0862">Zinc</keyword>
<dbReference type="GO" id="GO:0000398">
    <property type="term" value="P:mRNA splicing, via spliceosome"/>
    <property type="evidence" value="ECO:0007669"/>
    <property type="project" value="TreeGrafter"/>
</dbReference>
<evidence type="ECO:0000256" key="7">
    <source>
        <dbReference type="ARBA" id="ARBA00022801"/>
    </source>
</evidence>
<reference evidence="14" key="1">
    <citation type="submission" date="2023-03" db="EMBL/GenBank/DDBJ databases">
        <title>Mating type loci evolution in Malassezia.</title>
        <authorList>
            <person name="Coelho M.A."/>
        </authorList>
    </citation>
    <scope>NUCLEOTIDE SEQUENCE</scope>
    <source>
        <strain evidence="14">CBS 14135</strain>
    </source>
</reference>
<dbReference type="CDD" id="cd03507">
    <property type="entry name" value="Delta12-FADS-like"/>
    <property type="match status" value="1"/>
</dbReference>
<dbReference type="InterPro" id="IPR041816">
    <property type="entry name" value="Dbr1_N"/>
</dbReference>
<dbReference type="InterPro" id="IPR004843">
    <property type="entry name" value="Calcineurin-like_PHP"/>
</dbReference>
<evidence type="ECO:0000259" key="13">
    <source>
        <dbReference type="Pfam" id="PF00487"/>
    </source>
</evidence>
<proteinExistence type="inferred from homology"/>
<keyword evidence="9" id="KW-0408">Iron</keyword>
<dbReference type="InterPro" id="IPR029052">
    <property type="entry name" value="Metallo-depent_PP-like"/>
</dbReference>
<accession>A0AAF0IPE3</accession>
<keyword evidence="7" id="KW-0378">Hydrolase</keyword>
<evidence type="ECO:0000256" key="9">
    <source>
        <dbReference type="ARBA" id="ARBA00023004"/>
    </source>
</evidence>
<comment type="cofactor">
    <cofactor evidence="1">
        <name>Mn(2+)</name>
        <dbReference type="ChEBI" id="CHEBI:29035"/>
    </cofactor>
</comment>
<name>A0AAF0IPE3_9BASI</name>
<dbReference type="EMBL" id="CP119952">
    <property type="protein sequence ID" value="WFC94861.1"/>
    <property type="molecule type" value="Genomic_DNA"/>
</dbReference>
<dbReference type="GO" id="GO:0005634">
    <property type="term" value="C:nucleus"/>
    <property type="evidence" value="ECO:0007669"/>
    <property type="project" value="TreeGrafter"/>
</dbReference>
<dbReference type="PANTHER" id="PTHR12849">
    <property type="entry name" value="RNA LARIAT DEBRANCHING ENZYME"/>
    <property type="match status" value="1"/>
</dbReference>
<comment type="similarity">
    <text evidence="4">Belongs to the lariat debranching enzyme family.</text>
</comment>
<evidence type="ECO:0000256" key="1">
    <source>
        <dbReference type="ARBA" id="ARBA00001936"/>
    </source>
</evidence>
<dbReference type="Pfam" id="PF00487">
    <property type="entry name" value="FA_desaturase"/>
    <property type="match status" value="1"/>
</dbReference>
<evidence type="ECO:0000256" key="11">
    <source>
        <dbReference type="SAM" id="MobiDB-lite"/>
    </source>
</evidence>
<keyword evidence="10" id="KW-0464">Manganese</keyword>
<dbReference type="PANTHER" id="PTHR12849:SF0">
    <property type="entry name" value="LARIAT DEBRANCHING ENZYME"/>
    <property type="match status" value="1"/>
</dbReference>
<dbReference type="GO" id="GO:0008419">
    <property type="term" value="F:RNA lariat debranching enzyme activity"/>
    <property type="evidence" value="ECO:0007669"/>
    <property type="project" value="UniProtKB-ARBA"/>
</dbReference>
<dbReference type="GO" id="GO:0046872">
    <property type="term" value="F:metal ion binding"/>
    <property type="evidence" value="ECO:0007669"/>
    <property type="project" value="UniProtKB-KW"/>
</dbReference>
<evidence type="ECO:0000256" key="6">
    <source>
        <dbReference type="ARBA" id="ARBA00022723"/>
    </source>
</evidence>
<dbReference type="Proteomes" id="UP001216638">
    <property type="component" value="Chromosome 2"/>
</dbReference>
<evidence type="ECO:0000256" key="3">
    <source>
        <dbReference type="ARBA" id="ARBA00001954"/>
    </source>
</evidence>
<protein>
    <recommendedName>
        <fullName evidence="16">Lariat debranching enzyme C-terminal domain-containing protein</fullName>
    </recommendedName>
</protein>